<dbReference type="Proteomes" id="UP000663887">
    <property type="component" value="Unassembled WGS sequence"/>
</dbReference>
<organism evidence="1 3">
    <name type="scientific">Rotaria magnacalcarata</name>
    <dbReference type="NCBI Taxonomy" id="392030"/>
    <lineage>
        <taxon>Eukaryota</taxon>
        <taxon>Metazoa</taxon>
        <taxon>Spiralia</taxon>
        <taxon>Gnathifera</taxon>
        <taxon>Rotifera</taxon>
        <taxon>Eurotatoria</taxon>
        <taxon>Bdelloidea</taxon>
        <taxon>Philodinida</taxon>
        <taxon>Philodinidae</taxon>
        <taxon>Rotaria</taxon>
    </lineage>
</organism>
<proteinExistence type="predicted"/>
<evidence type="ECO:0000313" key="1">
    <source>
        <dbReference type="EMBL" id="CAF2137838.1"/>
    </source>
</evidence>
<dbReference type="Proteomes" id="UP000663856">
    <property type="component" value="Unassembled WGS sequence"/>
</dbReference>
<evidence type="ECO:0000313" key="3">
    <source>
        <dbReference type="Proteomes" id="UP000663856"/>
    </source>
</evidence>
<evidence type="ECO:0000313" key="2">
    <source>
        <dbReference type="EMBL" id="CAF2175903.1"/>
    </source>
</evidence>
<dbReference type="AlphaFoldDB" id="A0A816WRV6"/>
<dbReference type="EMBL" id="CAJNRG010015628">
    <property type="protein sequence ID" value="CAF2175903.1"/>
    <property type="molecule type" value="Genomic_DNA"/>
</dbReference>
<gene>
    <name evidence="1" type="ORF">WKI299_LOCUS27707</name>
    <name evidence="2" type="ORF">XDN619_LOCUS31466</name>
</gene>
<name>A0A816WRV6_9BILA</name>
<accession>A0A816WRV6</accession>
<sequence>MGSCCCKKKICTMQIDTMKTKKNTTGTLKVDKMEIRELKIGKMITDSKTSQWPSIFIAPADVTSLNQIVQDADFSRIVSKSIKMKGSASTLSFSD</sequence>
<reference evidence="1" key="1">
    <citation type="submission" date="2021-02" db="EMBL/GenBank/DDBJ databases">
        <authorList>
            <person name="Nowell W R."/>
        </authorList>
    </citation>
    <scope>NUCLEOTIDE SEQUENCE</scope>
</reference>
<comment type="caution">
    <text evidence="1">The sequence shown here is derived from an EMBL/GenBank/DDBJ whole genome shotgun (WGS) entry which is preliminary data.</text>
</comment>
<dbReference type="EMBL" id="CAJNRF010012128">
    <property type="protein sequence ID" value="CAF2137838.1"/>
    <property type="molecule type" value="Genomic_DNA"/>
</dbReference>
<protein>
    <submittedName>
        <fullName evidence="1">Uncharacterized protein</fullName>
    </submittedName>
</protein>